<dbReference type="Gene3D" id="3.40.50.720">
    <property type="entry name" value="NAD(P)-binding Rossmann-like Domain"/>
    <property type="match status" value="1"/>
</dbReference>
<name>A0A1V2ICK0_9ACTN</name>
<dbReference type="RefSeq" id="WP_076816387.1">
    <property type="nucleotide sequence ID" value="NZ_MOMC01000022.1"/>
</dbReference>
<gene>
    <name evidence="2" type="ORF">BL253_11785</name>
</gene>
<evidence type="ECO:0000313" key="2">
    <source>
        <dbReference type="EMBL" id="ONH30795.1"/>
    </source>
</evidence>
<keyword evidence="3" id="KW-1185">Reference proteome</keyword>
<dbReference type="InterPro" id="IPR036291">
    <property type="entry name" value="NAD(P)-bd_dom_sf"/>
</dbReference>
<organism evidence="2 3">
    <name type="scientific">Pseudofrankia asymbiotica</name>
    <dbReference type="NCBI Taxonomy" id="1834516"/>
    <lineage>
        <taxon>Bacteria</taxon>
        <taxon>Bacillati</taxon>
        <taxon>Actinomycetota</taxon>
        <taxon>Actinomycetes</taxon>
        <taxon>Frankiales</taxon>
        <taxon>Frankiaceae</taxon>
        <taxon>Pseudofrankia</taxon>
    </lineage>
</organism>
<comment type="caution">
    <text evidence="2">The sequence shown here is derived from an EMBL/GenBank/DDBJ whole genome shotgun (WGS) entry which is preliminary data.</text>
</comment>
<proteinExistence type="predicted"/>
<accession>A0A1V2ICK0</accession>
<dbReference type="EMBL" id="MOMC01000022">
    <property type="protein sequence ID" value="ONH30795.1"/>
    <property type="molecule type" value="Genomic_DNA"/>
</dbReference>
<dbReference type="InterPro" id="IPR045760">
    <property type="entry name" value="DAP_DH_C"/>
</dbReference>
<dbReference type="OrthoDB" id="4759936at2"/>
<dbReference type="AlphaFoldDB" id="A0A1V2ICK0"/>
<dbReference type="CDD" id="cd24146">
    <property type="entry name" value="nat-AmDH_N_like"/>
    <property type="match status" value="1"/>
</dbReference>
<evidence type="ECO:0000313" key="3">
    <source>
        <dbReference type="Proteomes" id="UP000188929"/>
    </source>
</evidence>
<sequence>MTTTSSDTALPQAPLRVVQWATGNIGTRSLRSIIEHPGLELVGLLVYSDAKAGKDAGELAGLGTTTGVTATTSVDEIVALGADCVVYMPATLNADEVCRLLESGANIVTTRGEFHRPVSMEPALRARVEKACAAGNTSIHSTGSSPGFISEAIPLVMSSMQRRLDRLVINEYANMCKRDSPDMIFNLMGYGQPPTAFDDRRAAYLAEAFGPSMSMFADAIGAPLEEITASGKVAVASRDIEIAAGTIAAGTVAAQRITVTGLRGGTPFLEFNANWFCSTELDPAWELAIDNGWRVTVEGDAPFDITLRFPLSLDEMGAMTPGYTAHRPVNAIPVVVAAPPGIRTTVDLPQIIGTHLR</sequence>
<reference evidence="3" key="1">
    <citation type="submission" date="2016-10" db="EMBL/GenBank/DDBJ databases">
        <title>Frankia sp. NRRL B-16386 Genome sequencing.</title>
        <authorList>
            <person name="Ghodhbane-Gtari F."/>
            <person name="Swanson E."/>
            <person name="Gueddou A."/>
            <person name="Hezbri K."/>
            <person name="Ktari K."/>
            <person name="Nouioui I."/>
            <person name="Morris K."/>
            <person name="Simpson S."/>
            <person name="Abebe-Akele F."/>
            <person name="Thomas K."/>
            <person name="Gtari M."/>
            <person name="Tisa L.S."/>
        </authorList>
    </citation>
    <scope>NUCLEOTIDE SEQUENCE [LARGE SCALE GENOMIC DNA]</scope>
    <source>
        <strain evidence="3">NRRL B-16386</strain>
    </source>
</reference>
<feature type="domain" description="2,4-diaminopentanoate dehydrogenase C-terminal" evidence="1">
    <location>
        <begin position="209"/>
        <end position="350"/>
    </location>
</feature>
<protein>
    <submittedName>
        <fullName evidence="2">Dihydrodipicolinate reductase</fullName>
    </submittedName>
</protein>
<dbReference type="Proteomes" id="UP000188929">
    <property type="component" value="Unassembled WGS sequence"/>
</dbReference>
<evidence type="ECO:0000259" key="1">
    <source>
        <dbReference type="Pfam" id="PF19328"/>
    </source>
</evidence>
<dbReference type="STRING" id="1834516.BL253_11785"/>
<dbReference type="SUPFAM" id="SSF51735">
    <property type="entry name" value="NAD(P)-binding Rossmann-fold domains"/>
    <property type="match status" value="1"/>
</dbReference>
<dbReference type="Pfam" id="PF19328">
    <property type="entry name" value="DAP_DH_C"/>
    <property type="match status" value="1"/>
</dbReference>